<organism evidence="2">
    <name type="scientific">Ensete ventricosum</name>
    <name type="common">Abyssinian banana</name>
    <name type="synonym">Musa ensete</name>
    <dbReference type="NCBI Taxonomy" id="4639"/>
    <lineage>
        <taxon>Eukaryota</taxon>
        <taxon>Viridiplantae</taxon>
        <taxon>Streptophyta</taxon>
        <taxon>Embryophyta</taxon>
        <taxon>Tracheophyta</taxon>
        <taxon>Spermatophyta</taxon>
        <taxon>Magnoliopsida</taxon>
        <taxon>Liliopsida</taxon>
        <taxon>Zingiberales</taxon>
        <taxon>Musaceae</taxon>
        <taxon>Ensete</taxon>
    </lineage>
</organism>
<accession>A0A445MI75</accession>
<evidence type="ECO:0000256" key="1">
    <source>
        <dbReference type="SAM" id="MobiDB-lite"/>
    </source>
</evidence>
<dbReference type="AlphaFoldDB" id="A0A445MI75"/>
<evidence type="ECO:0000313" key="2">
    <source>
        <dbReference type="EMBL" id="RZR73960.1"/>
    </source>
</evidence>
<gene>
    <name evidence="2" type="ORF">BHM03_00030248</name>
</gene>
<feature type="region of interest" description="Disordered" evidence="1">
    <location>
        <begin position="109"/>
        <end position="131"/>
    </location>
</feature>
<dbReference type="Proteomes" id="UP000290560">
    <property type="component" value="Unassembled WGS sequence"/>
</dbReference>
<sequence>MSGAYAIHFQRTIELFDPFRCGAHYVWRCWMGGGGRYDYVDLLGGVHSYTLGWYVGHTIYTYYSSVSKRGLKQLRCRPGGGAVEHGRTVGSVTHYISRRLKVTEKEKIRIRGKSKRKIRDDPRQRSSRKRE</sequence>
<protein>
    <submittedName>
        <fullName evidence="2">Uncharacterized protein</fullName>
    </submittedName>
</protein>
<dbReference type="EMBL" id="KV876069">
    <property type="protein sequence ID" value="RZR73960.1"/>
    <property type="molecule type" value="Genomic_DNA"/>
</dbReference>
<proteinExistence type="predicted"/>
<name>A0A445MI75_ENSVE</name>
<reference evidence="2" key="1">
    <citation type="journal article" date="2018" name="Data Brief">
        <title>Genome sequence data from 17 accessions of Ensete ventricosum, a staple food crop for millions in Ethiopia.</title>
        <authorList>
            <person name="Yemataw Z."/>
            <person name="Muzemil S."/>
            <person name="Ambachew D."/>
            <person name="Tripathi L."/>
            <person name="Tesfaye K."/>
            <person name="Chala A."/>
            <person name="Farbos A."/>
            <person name="O'Neill P."/>
            <person name="Moore K."/>
            <person name="Grant M."/>
            <person name="Studholme D.J."/>
        </authorList>
    </citation>
    <scope>NUCLEOTIDE SEQUENCE [LARGE SCALE GENOMIC DNA]</scope>
    <source>
        <tissue evidence="2">Leaf</tissue>
    </source>
</reference>